<protein>
    <submittedName>
        <fullName evidence="10">POK19 protein</fullName>
    </submittedName>
</protein>
<dbReference type="InterPro" id="IPR036397">
    <property type="entry name" value="RNaseH_sf"/>
</dbReference>
<dbReference type="AlphaFoldDB" id="A0A7K5VAU9"/>
<evidence type="ECO:0000313" key="10">
    <source>
        <dbReference type="EMBL" id="NWU25684.1"/>
    </source>
</evidence>
<gene>
    <name evidence="10" type="primary">Ervk19_1</name>
    <name evidence="10" type="ORF">DYACAS_R16073</name>
</gene>
<accession>A0A7K5VAU9</accession>
<dbReference type="PANTHER" id="PTHR41694:SF4">
    <property type="entry name" value="ENDOGENOUS RETROVIRUS GROUP K MEMBER 10 POL PROTEIN-RELATED"/>
    <property type="match status" value="1"/>
</dbReference>
<dbReference type="InterPro" id="IPR001584">
    <property type="entry name" value="Integrase_cat-core"/>
</dbReference>
<dbReference type="GO" id="GO:0035613">
    <property type="term" value="F:RNA stem-loop binding"/>
    <property type="evidence" value="ECO:0007669"/>
    <property type="project" value="TreeGrafter"/>
</dbReference>
<keyword evidence="1" id="KW-0808">Transferase</keyword>
<evidence type="ECO:0000259" key="9">
    <source>
        <dbReference type="PROSITE" id="PS50994"/>
    </source>
</evidence>
<dbReference type="PROSITE" id="PS50994">
    <property type="entry name" value="INTEGRASE"/>
    <property type="match status" value="1"/>
</dbReference>
<dbReference type="GO" id="GO:0004519">
    <property type="term" value="F:endonuclease activity"/>
    <property type="evidence" value="ECO:0007669"/>
    <property type="project" value="UniProtKB-KW"/>
</dbReference>
<feature type="domain" description="Integrase catalytic" evidence="9">
    <location>
        <begin position="1"/>
        <end position="72"/>
    </location>
</feature>
<dbReference type="GO" id="GO:0016787">
    <property type="term" value="F:hydrolase activity"/>
    <property type="evidence" value="ECO:0007669"/>
    <property type="project" value="UniProtKB-KW"/>
</dbReference>
<evidence type="ECO:0000256" key="1">
    <source>
        <dbReference type="ARBA" id="ARBA00022679"/>
    </source>
</evidence>
<dbReference type="EMBL" id="VYXC01006810">
    <property type="protein sequence ID" value="NWU25684.1"/>
    <property type="molecule type" value="Genomic_DNA"/>
</dbReference>
<proteinExistence type="predicted"/>
<keyword evidence="6" id="KW-0862">Zinc</keyword>
<keyword evidence="7" id="KW-0695">RNA-directed DNA polymerase</keyword>
<keyword evidence="5" id="KW-0378">Hydrolase</keyword>
<dbReference type="PANTHER" id="PTHR41694">
    <property type="entry name" value="ENDOGENOUS RETROVIRUS GROUP K MEMBER POL PROTEIN"/>
    <property type="match status" value="1"/>
</dbReference>
<reference evidence="10 11" key="1">
    <citation type="submission" date="2019-09" db="EMBL/GenBank/DDBJ databases">
        <title>Bird 10,000 Genomes (B10K) Project - Family phase.</title>
        <authorList>
            <person name="Zhang G."/>
        </authorList>
    </citation>
    <scope>NUCLEOTIDE SEQUENCE [LARGE SCALE GENOMIC DNA]</scope>
    <source>
        <strain evidence="10">B10K-DU-001-71</strain>
        <tissue evidence="10">Muscle</tissue>
    </source>
</reference>
<keyword evidence="4" id="KW-0255">Endonuclease</keyword>
<name>A0A7K5VAU9_9CORV</name>
<dbReference type="GO" id="GO:0015074">
    <property type="term" value="P:DNA integration"/>
    <property type="evidence" value="ECO:0007669"/>
    <property type="project" value="InterPro"/>
</dbReference>
<evidence type="ECO:0000313" key="11">
    <source>
        <dbReference type="Proteomes" id="UP000584415"/>
    </source>
</evidence>
<dbReference type="InterPro" id="IPR012337">
    <property type="entry name" value="RNaseH-like_sf"/>
</dbReference>
<evidence type="ECO:0000256" key="5">
    <source>
        <dbReference type="ARBA" id="ARBA00022801"/>
    </source>
</evidence>
<evidence type="ECO:0000256" key="8">
    <source>
        <dbReference type="ARBA" id="ARBA00023268"/>
    </source>
</evidence>
<evidence type="ECO:0000256" key="3">
    <source>
        <dbReference type="ARBA" id="ARBA00022722"/>
    </source>
</evidence>
<keyword evidence="2" id="KW-0548">Nucleotidyltransferase</keyword>
<dbReference type="Gene3D" id="3.30.420.10">
    <property type="entry name" value="Ribonuclease H-like superfamily/Ribonuclease H"/>
    <property type="match status" value="1"/>
</dbReference>
<dbReference type="GO" id="GO:0003964">
    <property type="term" value="F:RNA-directed DNA polymerase activity"/>
    <property type="evidence" value="ECO:0007669"/>
    <property type="project" value="UniProtKB-KW"/>
</dbReference>
<dbReference type="Proteomes" id="UP000584415">
    <property type="component" value="Unassembled WGS sequence"/>
</dbReference>
<evidence type="ECO:0000256" key="7">
    <source>
        <dbReference type="ARBA" id="ARBA00022918"/>
    </source>
</evidence>
<organism evidence="10 11">
    <name type="scientific">Platysteira castanea</name>
    <dbReference type="NCBI Taxonomy" id="1160851"/>
    <lineage>
        <taxon>Eukaryota</taxon>
        <taxon>Metazoa</taxon>
        <taxon>Chordata</taxon>
        <taxon>Craniata</taxon>
        <taxon>Vertebrata</taxon>
        <taxon>Euteleostomi</taxon>
        <taxon>Archelosauria</taxon>
        <taxon>Archosauria</taxon>
        <taxon>Dinosauria</taxon>
        <taxon>Saurischia</taxon>
        <taxon>Theropoda</taxon>
        <taxon>Coelurosauria</taxon>
        <taxon>Aves</taxon>
        <taxon>Neognathae</taxon>
        <taxon>Neoaves</taxon>
        <taxon>Telluraves</taxon>
        <taxon>Australaves</taxon>
        <taxon>Passeriformes</taxon>
        <taxon>Corvoidea</taxon>
        <taxon>Platysteiridae</taxon>
        <taxon>Platysteira</taxon>
    </lineage>
</organism>
<sequence length="98" mass="10972">VEHTTGIPHSPTGQSVAERTHQTLKRILEQQRGGNEINGPVVRLSKALFTLNFLNCSFEELNPPVLRHFMNSTSIKLKGKPPVLIKDPESCQIQDPYP</sequence>
<keyword evidence="8" id="KW-0511">Multifunctional enzyme</keyword>
<keyword evidence="11" id="KW-1185">Reference proteome</keyword>
<comment type="caution">
    <text evidence="10">The sequence shown here is derived from an EMBL/GenBank/DDBJ whole genome shotgun (WGS) entry which is preliminary data.</text>
</comment>
<evidence type="ECO:0000256" key="6">
    <source>
        <dbReference type="ARBA" id="ARBA00022833"/>
    </source>
</evidence>
<feature type="non-terminal residue" evidence="10">
    <location>
        <position position="1"/>
    </location>
</feature>
<feature type="non-terminal residue" evidence="10">
    <location>
        <position position="98"/>
    </location>
</feature>
<keyword evidence="3" id="KW-0540">Nuclease</keyword>
<dbReference type="SUPFAM" id="SSF53098">
    <property type="entry name" value="Ribonuclease H-like"/>
    <property type="match status" value="1"/>
</dbReference>
<evidence type="ECO:0000256" key="2">
    <source>
        <dbReference type="ARBA" id="ARBA00022695"/>
    </source>
</evidence>
<evidence type="ECO:0000256" key="4">
    <source>
        <dbReference type="ARBA" id="ARBA00022759"/>
    </source>
</evidence>